<dbReference type="Proteomes" id="UP000008792">
    <property type="component" value="Unassembled WGS sequence"/>
</dbReference>
<evidence type="ECO:0000313" key="2">
    <source>
        <dbReference type="Proteomes" id="UP000008792"/>
    </source>
</evidence>
<dbReference type="Pfam" id="PF16062">
    <property type="entry name" value="MavL-like"/>
    <property type="match status" value="1"/>
</dbReference>
<dbReference type="InParanoid" id="A0A0Q9WG97"/>
<reference evidence="1 2" key="1">
    <citation type="journal article" date="2007" name="Nature">
        <title>Evolution of genes and genomes on the Drosophila phylogeny.</title>
        <authorList>
            <consortium name="Drosophila 12 Genomes Consortium"/>
            <person name="Clark A.G."/>
            <person name="Eisen M.B."/>
            <person name="Smith D.R."/>
            <person name="Bergman C.M."/>
            <person name="Oliver B."/>
            <person name="Markow T.A."/>
            <person name="Kaufman T.C."/>
            <person name="Kellis M."/>
            <person name="Gelbart W."/>
            <person name="Iyer V.N."/>
            <person name="Pollard D.A."/>
            <person name="Sackton T.B."/>
            <person name="Larracuente A.M."/>
            <person name="Singh N.D."/>
            <person name="Abad J.P."/>
            <person name="Abt D.N."/>
            <person name="Adryan B."/>
            <person name="Aguade M."/>
            <person name="Akashi H."/>
            <person name="Anderson W.W."/>
            <person name="Aquadro C.F."/>
            <person name="Ardell D.H."/>
            <person name="Arguello R."/>
            <person name="Artieri C.G."/>
            <person name="Barbash D.A."/>
            <person name="Barker D."/>
            <person name="Barsanti P."/>
            <person name="Batterham P."/>
            <person name="Batzoglou S."/>
            <person name="Begun D."/>
            <person name="Bhutkar A."/>
            <person name="Blanco E."/>
            <person name="Bosak S.A."/>
            <person name="Bradley R.K."/>
            <person name="Brand A.D."/>
            <person name="Brent M.R."/>
            <person name="Brooks A.N."/>
            <person name="Brown R.H."/>
            <person name="Butlin R.K."/>
            <person name="Caggese C."/>
            <person name="Calvi B.R."/>
            <person name="Bernardo de Carvalho A."/>
            <person name="Caspi A."/>
            <person name="Castrezana S."/>
            <person name="Celniker S.E."/>
            <person name="Chang J.L."/>
            <person name="Chapple C."/>
            <person name="Chatterji S."/>
            <person name="Chinwalla A."/>
            <person name="Civetta A."/>
            <person name="Clifton S.W."/>
            <person name="Comeron J.M."/>
            <person name="Costello J.C."/>
            <person name="Coyne J.A."/>
            <person name="Daub J."/>
            <person name="David R.G."/>
            <person name="Delcher A.L."/>
            <person name="Delehaunty K."/>
            <person name="Do C.B."/>
            <person name="Ebling H."/>
            <person name="Edwards K."/>
            <person name="Eickbush T."/>
            <person name="Evans J.D."/>
            <person name="Filipski A."/>
            <person name="Findeiss S."/>
            <person name="Freyhult E."/>
            <person name="Fulton L."/>
            <person name="Fulton R."/>
            <person name="Garcia A.C."/>
            <person name="Gardiner A."/>
            <person name="Garfield D.A."/>
            <person name="Garvin B.E."/>
            <person name="Gibson G."/>
            <person name="Gilbert D."/>
            <person name="Gnerre S."/>
            <person name="Godfrey J."/>
            <person name="Good R."/>
            <person name="Gotea V."/>
            <person name="Gravely B."/>
            <person name="Greenberg A.J."/>
            <person name="Griffiths-Jones S."/>
            <person name="Gross S."/>
            <person name="Guigo R."/>
            <person name="Gustafson E.A."/>
            <person name="Haerty W."/>
            <person name="Hahn M.W."/>
            <person name="Halligan D.L."/>
            <person name="Halpern A.L."/>
            <person name="Halter G.M."/>
            <person name="Han M.V."/>
            <person name="Heger A."/>
            <person name="Hillier L."/>
            <person name="Hinrichs A.S."/>
            <person name="Holmes I."/>
            <person name="Hoskins R.A."/>
            <person name="Hubisz M.J."/>
            <person name="Hultmark D."/>
            <person name="Huntley M.A."/>
            <person name="Jaffe D.B."/>
            <person name="Jagadeeshan S."/>
            <person name="Jeck W.R."/>
            <person name="Johnson J."/>
            <person name="Jones C.D."/>
            <person name="Jordan W.C."/>
            <person name="Karpen G.H."/>
            <person name="Kataoka E."/>
            <person name="Keightley P.D."/>
            <person name="Kheradpour P."/>
            <person name="Kirkness E.F."/>
            <person name="Koerich L.B."/>
            <person name="Kristiansen K."/>
            <person name="Kudrna D."/>
            <person name="Kulathinal R.J."/>
            <person name="Kumar S."/>
            <person name="Kwok R."/>
            <person name="Lander E."/>
            <person name="Langley C.H."/>
            <person name="Lapoint R."/>
            <person name="Lazzaro B.P."/>
            <person name="Lee S.J."/>
            <person name="Levesque L."/>
            <person name="Li R."/>
            <person name="Lin C.F."/>
            <person name="Lin M.F."/>
            <person name="Lindblad-Toh K."/>
            <person name="Llopart A."/>
            <person name="Long M."/>
            <person name="Low L."/>
            <person name="Lozovsky E."/>
            <person name="Lu J."/>
            <person name="Luo M."/>
            <person name="Machado C.A."/>
            <person name="Makalowski W."/>
            <person name="Marzo M."/>
            <person name="Matsuda M."/>
            <person name="Matzkin L."/>
            <person name="McAllister B."/>
            <person name="McBride C.S."/>
            <person name="McKernan B."/>
            <person name="McKernan K."/>
            <person name="Mendez-Lago M."/>
            <person name="Minx P."/>
            <person name="Mollenhauer M.U."/>
            <person name="Montooth K."/>
            <person name="Mount S.M."/>
            <person name="Mu X."/>
            <person name="Myers E."/>
            <person name="Negre B."/>
            <person name="Newfeld S."/>
            <person name="Nielsen R."/>
            <person name="Noor M.A."/>
            <person name="O'Grady P."/>
            <person name="Pachter L."/>
            <person name="Papaceit M."/>
            <person name="Parisi M.J."/>
            <person name="Parisi M."/>
            <person name="Parts L."/>
            <person name="Pedersen J.S."/>
            <person name="Pesole G."/>
            <person name="Phillippy A.M."/>
            <person name="Ponting C.P."/>
            <person name="Pop M."/>
            <person name="Porcelli D."/>
            <person name="Powell J.R."/>
            <person name="Prohaska S."/>
            <person name="Pruitt K."/>
            <person name="Puig M."/>
            <person name="Quesneville H."/>
            <person name="Ram K.R."/>
            <person name="Rand D."/>
            <person name="Rasmussen M.D."/>
            <person name="Reed L.K."/>
            <person name="Reenan R."/>
            <person name="Reily A."/>
            <person name="Remington K.A."/>
            <person name="Rieger T.T."/>
            <person name="Ritchie M.G."/>
            <person name="Robin C."/>
            <person name="Rogers Y.H."/>
            <person name="Rohde C."/>
            <person name="Rozas J."/>
            <person name="Rubenfield M.J."/>
            <person name="Ruiz A."/>
            <person name="Russo S."/>
            <person name="Salzberg S.L."/>
            <person name="Sanchez-Gracia A."/>
            <person name="Saranga D.J."/>
            <person name="Sato H."/>
            <person name="Schaeffer S.W."/>
            <person name="Schatz M.C."/>
            <person name="Schlenke T."/>
            <person name="Schwartz R."/>
            <person name="Segarra C."/>
            <person name="Singh R.S."/>
            <person name="Sirot L."/>
            <person name="Sirota M."/>
            <person name="Sisneros N.B."/>
            <person name="Smith C.D."/>
            <person name="Smith T.F."/>
            <person name="Spieth J."/>
            <person name="Stage D.E."/>
            <person name="Stark A."/>
            <person name="Stephan W."/>
            <person name="Strausberg R.L."/>
            <person name="Strempel S."/>
            <person name="Sturgill D."/>
            <person name="Sutton G."/>
            <person name="Sutton G.G."/>
            <person name="Tao W."/>
            <person name="Teichmann S."/>
            <person name="Tobari Y.N."/>
            <person name="Tomimura Y."/>
            <person name="Tsolas J.M."/>
            <person name="Valente V.L."/>
            <person name="Venter E."/>
            <person name="Venter J.C."/>
            <person name="Vicario S."/>
            <person name="Vieira F.G."/>
            <person name="Vilella A.J."/>
            <person name="Villasante A."/>
            <person name="Walenz B."/>
            <person name="Wang J."/>
            <person name="Wasserman M."/>
            <person name="Watts T."/>
            <person name="Wilson D."/>
            <person name="Wilson R.K."/>
            <person name="Wing R.A."/>
            <person name="Wolfner M.F."/>
            <person name="Wong A."/>
            <person name="Wong G.K."/>
            <person name="Wu C.I."/>
            <person name="Wu G."/>
            <person name="Yamamoto D."/>
            <person name="Yang H.P."/>
            <person name="Yang S.P."/>
            <person name="Yorke J.A."/>
            <person name="Yoshida K."/>
            <person name="Zdobnov E."/>
            <person name="Zhang P."/>
            <person name="Zhang Y."/>
            <person name="Zimin A.V."/>
            <person name="Baldwin J."/>
            <person name="Abdouelleil A."/>
            <person name="Abdulkadir J."/>
            <person name="Abebe A."/>
            <person name="Abera B."/>
            <person name="Abreu J."/>
            <person name="Acer S.C."/>
            <person name="Aftuck L."/>
            <person name="Alexander A."/>
            <person name="An P."/>
            <person name="Anderson E."/>
            <person name="Anderson S."/>
            <person name="Arachi H."/>
            <person name="Azer M."/>
            <person name="Bachantsang P."/>
            <person name="Barry A."/>
            <person name="Bayul T."/>
            <person name="Berlin A."/>
            <person name="Bessette D."/>
            <person name="Bloom T."/>
            <person name="Blye J."/>
            <person name="Boguslavskiy L."/>
            <person name="Bonnet C."/>
            <person name="Boukhgalter B."/>
            <person name="Bourzgui I."/>
            <person name="Brown A."/>
            <person name="Cahill P."/>
            <person name="Channer S."/>
            <person name="Cheshatsang Y."/>
            <person name="Chuda L."/>
            <person name="Citroen M."/>
            <person name="Collymore A."/>
            <person name="Cooke P."/>
            <person name="Costello M."/>
            <person name="D'Aco K."/>
            <person name="Daza R."/>
            <person name="De Haan G."/>
            <person name="DeGray S."/>
            <person name="DeMaso C."/>
            <person name="Dhargay N."/>
            <person name="Dooley K."/>
            <person name="Dooley E."/>
            <person name="Doricent M."/>
            <person name="Dorje P."/>
            <person name="Dorjee K."/>
            <person name="Dupes A."/>
            <person name="Elong R."/>
            <person name="Falk J."/>
            <person name="Farina A."/>
            <person name="Faro S."/>
            <person name="Ferguson D."/>
            <person name="Fisher S."/>
            <person name="Foley C.D."/>
            <person name="Franke A."/>
            <person name="Friedrich D."/>
            <person name="Gadbois L."/>
            <person name="Gearin G."/>
            <person name="Gearin C.R."/>
            <person name="Giannoukos G."/>
            <person name="Goode T."/>
            <person name="Graham J."/>
            <person name="Grandbois E."/>
            <person name="Grewal S."/>
            <person name="Gyaltsen K."/>
            <person name="Hafez N."/>
            <person name="Hagos B."/>
            <person name="Hall J."/>
            <person name="Henson C."/>
            <person name="Hollinger A."/>
            <person name="Honan T."/>
            <person name="Huard M.D."/>
            <person name="Hughes L."/>
            <person name="Hurhula B."/>
            <person name="Husby M.E."/>
            <person name="Kamat A."/>
            <person name="Kanga B."/>
            <person name="Kashin S."/>
            <person name="Khazanovich D."/>
            <person name="Kisner P."/>
            <person name="Lance K."/>
            <person name="Lara M."/>
            <person name="Lee W."/>
            <person name="Lennon N."/>
            <person name="Letendre F."/>
            <person name="LeVine R."/>
            <person name="Lipovsky A."/>
            <person name="Liu X."/>
            <person name="Liu J."/>
            <person name="Liu S."/>
            <person name="Lokyitsang T."/>
            <person name="Lokyitsang Y."/>
            <person name="Lubonja R."/>
            <person name="Lui A."/>
            <person name="MacDonald P."/>
            <person name="Magnisalis V."/>
            <person name="Maru K."/>
            <person name="Matthews C."/>
            <person name="McCusker W."/>
            <person name="McDonough S."/>
            <person name="Mehta T."/>
            <person name="Meldrim J."/>
            <person name="Meneus L."/>
            <person name="Mihai O."/>
            <person name="Mihalev A."/>
            <person name="Mihova T."/>
            <person name="Mittelman R."/>
            <person name="Mlenga V."/>
            <person name="Montmayeur A."/>
            <person name="Mulrain L."/>
            <person name="Navidi A."/>
            <person name="Naylor J."/>
            <person name="Negash T."/>
            <person name="Nguyen T."/>
            <person name="Nguyen N."/>
            <person name="Nicol R."/>
            <person name="Norbu C."/>
            <person name="Norbu N."/>
            <person name="Novod N."/>
            <person name="O'Neill B."/>
            <person name="Osman S."/>
            <person name="Markiewicz E."/>
            <person name="Oyono O.L."/>
            <person name="Patti C."/>
            <person name="Phunkhang P."/>
            <person name="Pierre F."/>
            <person name="Priest M."/>
            <person name="Raghuraman S."/>
            <person name="Rege F."/>
            <person name="Reyes R."/>
            <person name="Rise C."/>
            <person name="Rogov P."/>
            <person name="Ross K."/>
            <person name="Ryan E."/>
            <person name="Settipalli S."/>
            <person name="Shea T."/>
            <person name="Sherpa N."/>
            <person name="Shi L."/>
            <person name="Shih D."/>
            <person name="Sparrow T."/>
            <person name="Spaulding J."/>
            <person name="Stalker J."/>
            <person name="Stange-Thomann N."/>
            <person name="Stavropoulos S."/>
            <person name="Stone C."/>
            <person name="Strader C."/>
            <person name="Tesfaye S."/>
            <person name="Thomson T."/>
            <person name="Thoulutsang Y."/>
            <person name="Thoulutsang D."/>
            <person name="Topham K."/>
            <person name="Topping I."/>
            <person name="Tsamla T."/>
            <person name="Vassiliev H."/>
            <person name="Vo A."/>
            <person name="Wangchuk T."/>
            <person name="Wangdi T."/>
            <person name="Weiand M."/>
            <person name="Wilkinson J."/>
            <person name="Wilson A."/>
            <person name="Yadav S."/>
            <person name="Young G."/>
            <person name="Yu Q."/>
            <person name="Zembek L."/>
            <person name="Zhong D."/>
            <person name="Zimmer A."/>
            <person name="Zwirko Z."/>
            <person name="Jaffe D.B."/>
            <person name="Alvarez P."/>
            <person name="Brockman W."/>
            <person name="Butler J."/>
            <person name="Chin C."/>
            <person name="Gnerre S."/>
            <person name="Grabherr M."/>
            <person name="Kleber M."/>
            <person name="Mauceli E."/>
            <person name="MacCallum I."/>
        </authorList>
    </citation>
    <scope>NUCLEOTIDE SEQUENCE [LARGE SCALE GENOMIC DNA]</scope>
    <source>
        <strain evidence="2">Tucson 15010-1051.87</strain>
    </source>
</reference>
<proteinExistence type="predicted"/>
<organism evidence="1 2">
    <name type="scientific">Drosophila virilis</name>
    <name type="common">Fruit fly</name>
    <dbReference type="NCBI Taxonomy" id="7244"/>
    <lineage>
        <taxon>Eukaryota</taxon>
        <taxon>Metazoa</taxon>
        <taxon>Ecdysozoa</taxon>
        <taxon>Arthropoda</taxon>
        <taxon>Hexapoda</taxon>
        <taxon>Insecta</taxon>
        <taxon>Pterygota</taxon>
        <taxon>Neoptera</taxon>
        <taxon>Endopterygota</taxon>
        <taxon>Diptera</taxon>
        <taxon>Brachycera</taxon>
        <taxon>Muscomorpha</taxon>
        <taxon>Ephydroidea</taxon>
        <taxon>Drosophilidae</taxon>
        <taxon>Drosophila</taxon>
    </lineage>
</organism>
<sequence length="534" mass="60128">MTIRASMGKPKMHETIGMTIDSGETVMRKLFEKLSHKLPISSRSKMMQSWPNPDAQLPHLSDFARQQLAMCKRLDKPCTKPDAVDLAKFMAVSDSFPIEFGTNSSRVKSQPLERRPFIRQQIASAYPIIHELTLFLYLNFLEHKQKFGNAQELHVYRSLSLVEFVQRLLSKRCVYFFGSSDSFMLLVGSRGAGGFEQIGTSTERAPLVLENVLGYDEIKLSALLYVSTHSEFINDGSRSNAGKVELDKSKIETDGVIMGLIGARFERNNVMECEDILITPEQNTADRGYGTNGSDNRAQDYRRIWRQFYEEPKDYCYNDVQADGKRFIELDSKLLFDKLLMSKRYAISFDTLLLEAEARAAGAGKPAYIHVVGIGLGVWKVTPHQEEIFFETFEQRLRALSPRLTHIGVVHFSWFHLDKWGGIFDGACITEPQHPQGGIKVHISVRNPADKLTENMLPIVTYAWDGNALPGNEYWAKVLVGTGDPAAACSTLIAELQNPHINADYMNGNNLHIASMQHGVLHVADYAKTVLDLD</sequence>
<dbReference type="eggNOG" id="ENOG502QV0E">
    <property type="taxonomic scope" value="Eukaryota"/>
</dbReference>
<dbReference type="STRING" id="7244.A0A0Q9WG97"/>
<protein>
    <submittedName>
        <fullName evidence="1">Uncharacterized protein, isoform B</fullName>
    </submittedName>
</protein>
<keyword evidence="2" id="KW-1185">Reference proteome</keyword>
<dbReference type="AlphaFoldDB" id="A0A0Q9WG97"/>
<accession>A0A0Q9WG97</accession>
<evidence type="ECO:0000313" key="1">
    <source>
        <dbReference type="EMBL" id="KRF80849.1"/>
    </source>
</evidence>
<dbReference type="InterPro" id="IPR032063">
    <property type="entry name" value="MavL-like"/>
</dbReference>
<dbReference type="EMBL" id="CH940664">
    <property type="protein sequence ID" value="KRF80849.1"/>
    <property type="molecule type" value="Genomic_DNA"/>
</dbReference>
<gene>
    <name evidence="1" type="primary">Dvir\GJ14797</name>
    <name evidence="1" type="ORF">Dvir_GJ14797</name>
</gene>
<name>A0A0Q9WG97_DROVI</name>
<dbReference type="OrthoDB" id="6357136at2759"/>
<dbReference type="KEGG" id="dvi:6636163"/>